<evidence type="ECO:0000313" key="4">
    <source>
        <dbReference type="Proteomes" id="UP001225042"/>
    </source>
</evidence>
<name>A0AAW8HIN8_9ENTR</name>
<dbReference type="PIRSF" id="PIRSF014753">
    <property type="entry name" value="UCP014753"/>
    <property type="match status" value="1"/>
</dbReference>
<dbReference type="EMBL" id="JAVDKS010000026">
    <property type="protein sequence ID" value="MDQ2259702.1"/>
    <property type="molecule type" value="Genomic_DNA"/>
</dbReference>
<feature type="domain" description="DUF2264" evidence="2">
    <location>
        <begin position="361"/>
        <end position="574"/>
    </location>
</feature>
<comment type="caution">
    <text evidence="3">The sequence shown here is derived from an EMBL/GenBank/DDBJ whole genome shotgun (WGS) entry which is preliminary data.</text>
</comment>
<organism evidence="3 4">
    <name type="scientific">Enterobacter soli</name>
    <dbReference type="NCBI Taxonomy" id="885040"/>
    <lineage>
        <taxon>Bacteria</taxon>
        <taxon>Pseudomonadati</taxon>
        <taxon>Pseudomonadota</taxon>
        <taxon>Gammaproteobacteria</taxon>
        <taxon>Enterobacterales</taxon>
        <taxon>Enterobacteriaceae</taxon>
        <taxon>Enterobacter</taxon>
    </lineage>
</organism>
<dbReference type="RefSeq" id="WP_306682828.1">
    <property type="nucleotide sequence ID" value="NZ_JAVDKR010000003.1"/>
</dbReference>
<dbReference type="PANTHER" id="PTHR35339:SF4">
    <property type="entry name" value="LINALOOL DEHYDRATASE_ISOMERASE DOMAIN-CONTAINING PROTEIN"/>
    <property type="match status" value="1"/>
</dbReference>
<feature type="domain" description="DUF2264" evidence="1">
    <location>
        <begin position="14"/>
        <end position="354"/>
    </location>
</feature>
<accession>A0AAW8HIN8</accession>
<proteinExistence type="predicted"/>
<dbReference type="Pfam" id="PF20938">
    <property type="entry name" value="DUF2264_C"/>
    <property type="match status" value="1"/>
</dbReference>
<keyword evidence="4" id="KW-1185">Reference proteome</keyword>
<dbReference type="InterPro" id="IPR049349">
    <property type="entry name" value="DUF2264_N"/>
</dbReference>
<gene>
    <name evidence="3" type="ORF">RBJ67_26585</name>
</gene>
<dbReference type="InterPro" id="IPR049237">
    <property type="entry name" value="DUF2264_C"/>
</dbReference>
<sequence>MSAINKEKSNPLSSRQDVVAALNTLLGALDTQFPAGHSRFSLGDTCAHYATDIAQMEGLSRALWGLFPLMASGETTAFSDKYIAAIRAGTDPHSEGYWGETAPYDQRLVEMAAYGLGLSLLQDTLTSQFTERELMNLHTWLNQITDAQMPDSNWNYFAIMVQLGFKRAGLPYNQRAIDDRFAMMEAYYLGDGWYSDGPGRPKDYYISMAFHFYGLIYATLSGDEPRATILRERSRLFAADFIYMSAADGASVPFGRSLTYRFAMVAFWSAVAFSGLEVFTPGIVKGIVLRHLRWWQQQPITDRDGVLTLGFAYPNLAMCEDYNSPGSPYWALKTYLILALPETHSFWQAEEQPLPALAEKQVIPHAQQILMHAEASQHVTLLTAGQLELNNYVNTEAKYTKFAYSSRFGFTIERGRYGLKHAACDSMLLLADGDNYFRGRRECDVVRVDENYLYSSWSPWHDVHIETWQVPFGEWHLRLHRINSARVLQTVEGGFAVMKAEHQLREHGCYLDAQNGSSAIVCLSPERMRQPDSIVTPPNSSIMFPECASVPLLKTDIPQGESWLCCAVIASEKQQHYAAVPQLSMTHHQVVIREPGGERQLSFTL</sequence>
<protein>
    <submittedName>
        <fullName evidence="3">DUF2264 domain-containing protein</fullName>
    </submittedName>
</protein>
<dbReference type="Proteomes" id="UP001225042">
    <property type="component" value="Unassembled WGS sequence"/>
</dbReference>
<evidence type="ECO:0000259" key="2">
    <source>
        <dbReference type="Pfam" id="PF20938"/>
    </source>
</evidence>
<reference evidence="3 4" key="1">
    <citation type="submission" date="2023-08" db="EMBL/GenBank/DDBJ databases">
        <authorList>
            <person name="Dale J."/>
        </authorList>
    </citation>
    <scope>NUCLEOTIDE SEQUENCE [LARGE SCALE GENOMIC DNA]</scope>
    <source>
        <strain evidence="3 4">2023EL-00788</strain>
    </source>
</reference>
<evidence type="ECO:0000313" key="3">
    <source>
        <dbReference type="EMBL" id="MDQ2259702.1"/>
    </source>
</evidence>
<evidence type="ECO:0000259" key="1">
    <source>
        <dbReference type="Pfam" id="PF10022"/>
    </source>
</evidence>
<dbReference type="AlphaFoldDB" id="A0AAW8HIN8"/>
<dbReference type="PANTHER" id="PTHR35339">
    <property type="entry name" value="LINALOOL DEHYDRATASE_ISOMERASE DOMAIN-CONTAINING PROTEIN"/>
    <property type="match status" value="1"/>
</dbReference>
<dbReference type="InterPro" id="IPR016624">
    <property type="entry name" value="UCP014753"/>
</dbReference>
<dbReference type="Pfam" id="PF10022">
    <property type="entry name" value="DUF2264"/>
    <property type="match status" value="1"/>
</dbReference>